<dbReference type="Proteomes" id="UP000596661">
    <property type="component" value="Chromosome 4"/>
</dbReference>
<dbReference type="AlphaFoldDB" id="A0A803PJ36"/>
<protein>
    <submittedName>
        <fullName evidence="2">Uncharacterized protein</fullName>
    </submittedName>
</protein>
<dbReference type="EMBL" id="UZAU01000369">
    <property type="status" value="NOT_ANNOTATED_CDS"/>
    <property type="molecule type" value="Genomic_DNA"/>
</dbReference>
<name>A0A803PJ36_CANSA</name>
<keyword evidence="1" id="KW-0812">Transmembrane</keyword>
<keyword evidence="1" id="KW-1133">Transmembrane helix</keyword>
<feature type="transmembrane region" description="Helical" evidence="1">
    <location>
        <begin position="50"/>
        <end position="74"/>
    </location>
</feature>
<dbReference type="Gramene" id="evm.model.04.881">
    <property type="protein sequence ID" value="cds.evm.model.04.881"/>
    <property type="gene ID" value="evm.TU.04.881"/>
</dbReference>
<keyword evidence="3" id="KW-1185">Reference proteome</keyword>
<evidence type="ECO:0000256" key="1">
    <source>
        <dbReference type="SAM" id="Phobius"/>
    </source>
</evidence>
<evidence type="ECO:0000313" key="3">
    <source>
        <dbReference type="Proteomes" id="UP000596661"/>
    </source>
</evidence>
<organism evidence="2 3">
    <name type="scientific">Cannabis sativa</name>
    <name type="common">Hemp</name>
    <name type="synonym">Marijuana</name>
    <dbReference type="NCBI Taxonomy" id="3483"/>
    <lineage>
        <taxon>Eukaryota</taxon>
        <taxon>Viridiplantae</taxon>
        <taxon>Streptophyta</taxon>
        <taxon>Embryophyta</taxon>
        <taxon>Tracheophyta</taxon>
        <taxon>Spermatophyta</taxon>
        <taxon>Magnoliopsida</taxon>
        <taxon>eudicotyledons</taxon>
        <taxon>Gunneridae</taxon>
        <taxon>Pentapetalae</taxon>
        <taxon>rosids</taxon>
        <taxon>fabids</taxon>
        <taxon>Rosales</taxon>
        <taxon>Cannabaceae</taxon>
        <taxon>Cannabis</taxon>
    </lineage>
</organism>
<dbReference type="EnsemblPlants" id="evm.model.04.881">
    <property type="protein sequence ID" value="cds.evm.model.04.881"/>
    <property type="gene ID" value="evm.TU.04.881"/>
</dbReference>
<proteinExistence type="predicted"/>
<keyword evidence="1" id="KW-0472">Membrane</keyword>
<reference evidence="2" key="1">
    <citation type="submission" date="2018-11" db="EMBL/GenBank/DDBJ databases">
        <authorList>
            <person name="Grassa J C."/>
        </authorList>
    </citation>
    <scope>NUCLEOTIDE SEQUENCE [LARGE SCALE GENOMIC DNA]</scope>
</reference>
<accession>A0A803PJ36</accession>
<evidence type="ECO:0000313" key="2">
    <source>
        <dbReference type="EnsemblPlants" id="cds.evm.model.04.881"/>
    </source>
</evidence>
<sequence>MSSCDQAKMSLFLLRQAMSISLKTFVRPTPESISPKQESMSSSSWEHLQVALDVVSIFSIVWTLKVFIVSLAFAGKALHVRSGAIVAREVLFFPLESIEEIFLASDNDTF</sequence>
<reference evidence="2" key="2">
    <citation type="submission" date="2021-03" db="UniProtKB">
        <authorList>
            <consortium name="EnsemblPlants"/>
        </authorList>
    </citation>
    <scope>IDENTIFICATION</scope>
</reference>